<dbReference type="AlphaFoldDB" id="A0A7X6RX40"/>
<dbReference type="Proteomes" id="UP000518188">
    <property type="component" value="Unassembled WGS sequence"/>
</dbReference>
<dbReference type="EMBL" id="JAAXPJ010000006">
    <property type="protein sequence ID" value="NKZ12351.1"/>
    <property type="molecule type" value="Genomic_DNA"/>
</dbReference>
<protein>
    <recommendedName>
        <fullName evidence="3">Cullin, a subunit of E3 ubiquitin ligase</fullName>
    </recommendedName>
</protein>
<organism evidence="1 2">
    <name type="scientific">Mycolicibacterium septicum DSM 44393</name>
    <dbReference type="NCBI Taxonomy" id="1341646"/>
    <lineage>
        <taxon>Bacteria</taxon>
        <taxon>Bacillati</taxon>
        <taxon>Actinomycetota</taxon>
        <taxon>Actinomycetes</taxon>
        <taxon>Mycobacteriales</taxon>
        <taxon>Mycobacteriaceae</taxon>
        <taxon>Mycolicibacterium</taxon>
    </lineage>
</organism>
<gene>
    <name evidence="1" type="ORF">HGA11_15330</name>
</gene>
<evidence type="ECO:0000313" key="2">
    <source>
        <dbReference type="Proteomes" id="UP000518188"/>
    </source>
</evidence>
<accession>A0A7X6RX40</accession>
<dbReference type="RefSeq" id="WP_044520126.1">
    <property type="nucleotide sequence ID" value="NZ_HG322952.1"/>
</dbReference>
<name>A0A7X6RX40_9MYCO</name>
<sequence length="287" mass="32571">MQIPFIGSDAVAAGELTRAHLRSQYRQLYRGVYIPRRHEPSLRERIVGASLSAPHAVITGVAASAMYGAKWVGDAVPIELITTNRQQRGLIVRRETLHLEEWHTMGGIRVATPERTAFDLARHLPRDTAVRRMDALVSARPVALEDVILIAKSHPGMRGLQRLRTALPLVDGGAESPKETWLRLLFIDGGLPRPTTQFTVYDDDGSYVRRIDMCWEQYKVGAEYDGEQHLTSRRQYVLDVQVERVLRRLGWHVMHVIKEDRGADIVEQARAALLSRGWRPHRKQRSG</sequence>
<dbReference type="SUPFAM" id="SSF52980">
    <property type="entry name" value="Restriction endonuclease-like"/>
    <property type="match status" value="1"/>
</dbReference>
<evidence type="ECO:0008006" key="3">
    <source>
        <dbReference type="Google" id="ProtNLM"/>
    </source>
</evidence>
<dbReference type="InterPro" id="IPR011335">
    <property type="entry name" value="Restrct_endonuc-II-like"/>
</dbReference>
<comment type="caution">
    <text evidence="1">The sequence shown here is derived from an EMBL/GenBank/DDBJ whole genome shotgun (WGS) entry which is preliminary data.</text>
</comment>
<evidence type="ECO:0000313" key="1">
    <source>
        <dbReference type="EMBL" id="NKZ12351.1"/>
    </source>
</evidence>
<reference evidence="1 2" key="1">
    <citation type="submission" date="2020-04" db="EMBL/GenBank/DDBJ databases">
        <title>MicrobeNet Type strains.</title>
        <authorList>
            <person name="Nicholson A.C."/>
        </authorList>
    </citation>
    <scope>NUCLEOTIDE SEQUENCE [LARGE SCALE GENOMIC DNA]</scope>
    <source>
        <strain evidence="1 2">ATCC 700731</strain>
    </source>
</reference>
<proteinExistence type="predicted"/>